<reference evidence="2 3" key="1">
    <citation type="submission" date="2020-08" db="EMBL/GenBank/DDBJ databases">
        <title>Genomic Encyclopedia of Type Strains, Phase III (KMG-III): the genomes of soil and plant-associated and newly described type strains.</title>
        <authorList>
            <person name="Whitman W."/>
        </authorList>
    </citation>
    <scope>NUCLEOTIDE SEQUENCE [LARGE SCALE GENOMIC DNA]</scope>
    <source>
        <strain evidence="2 3">CECT 5862</strain>
    </source>
</reference>
<dbReference type="Proteomes" id="UP000570361">
    <property type="component" value="Unassembled WGS sequence"/>
</dbReference>
<evidence type="ECO:0000313" key="3">
    <source>
        <dbReference type="Proteomes" id="UP000570361"/>
    </source>
</evidence>
<name>A0A7W5FPN2_9BACL</name>
<keyword evidence="1" id="KW-0812">Transmembrane</keyword>
<keyword evidence="1" id="KW-0472">Membrane</keyword>
<keyword evidence="3" id="KW-1185">Reference proteome</keyword>
<keyword evidence="1" id="KW-1133">Transmembrane helix</keyword>
<evidence type="ECO:0008006" key="4">
    <source>
        <dbReference type="Google" id="ProtNLM"/>
    </source>
</evidence>
<proteinExistence type="predicted"/>
<gene>
    <name evidence="2" type="ORF">FHS18_004657</name>
</gene>
<evidence type="ECO:0000256" key="1">
    <source>
        <dbReference type="SAM" id="Phobius"/>
    </source>
</evidence>
<protein>
    <recommendedName>
        <fullName evidence="4">CbiN domain protein</fullName>
    </recommendedName>
</protein>
<dbReference type="EMBL" id="JACHXK010000013">
    <property type="protein sequence ID" value="MBB3112556.1"/>
    <property type="molecule type" value="Genomic_DNA"/>
</dbReference>
<evidence type="ECO:0000313" key="2">
    <source>
        <dbReference type="EMBL" id="MBB3112556.1"/>
    </source>
</evidence>
<comment type="caution">
    <text evidence="2">The sequence shown here is derived from an EMBL/GenBank/DDBJ whole genome shotgun (WGS) entry which is preliminary data.</text>
</comment>
<dbReference type="Gene3D" id="2.40.50.120">
    <property type="match status" value="1"/>
</dbReference>
<accession>A0A7W5FPN2</accession>
<dbReference type="InterPro" id="IPR008993">
    <property type="entry name" value="TIMP-like_OB-fold"/>
</dbReference>
<dbReference type="AlphaFoldDB" id="A0A7W5FPN2"/>
<feature type="transmembrane region" description="Helical" evidence="1">
    <location>
        <begin position="139"/>
        <end position="161"/>
    </location>
</feature>
<sequence length="171" mass="19178">MSTVLSLWPGERIYACDCGIPPNAQAAVDESSAAFTGKVIQMKQDRSEGEDVVLLEVTQAWKGVTDSQVIVRTTWSSCQFEFEQGREYLLYPYTKKDELYVINCGRSAEISQASLDLEQLGTGTTPTNKVSLEDDFRPLWLRGLLISIPLLLLAGLLLLGYSRLMARRKRR</sequence>
<organism evidence="2 3">
    <name type="scientific">Paenibacillus phyllosphaerae</name>
    <dbReference type="NCBI Taxonomy" id="274593"/>
    <lineage>
        <taxon>Bacteria</taxon>
        <taxon>Bacillati</taxon>
        <taxon>Bacillota</taxon>
        <taxon>Bacilli</taxon>
        <taxon>Bacillales</taxon>
        <taxon>Paenibacillaceae</taxon>
        <taxon>Paenibacillus</taxon>
    </lineage>
</organism>
<dbReference type="RefSeq" id="WP_183602680.1">
    <property type="nucleotide sequence ID" value="NZ_JACHXK010000013.1"/>
</dbReference>
<dbReference type="SUPFAM" id="SSF50242">
    <property type="entry name" value="TIMP-like"/>
    <property type="match status" value="1"/>
</dbReference>